<evidence type="ECO:0000313" key="1">
    <source>
        <dbReference type="EMBL" id="KAK4265799.1"/>
    </source>
</evidence>
<protein>
    <submittedName>
        <fullName evidence="1">Uncharacterized protein</fullName>
    </submittedName>
</protein>
<dbReference type="EMBL" id="JAWXYG010000008">
    <property type="protein sequence ID" value="KAK4265799.1"/>
    <property type="molecule type" value="Genomic_DNA"/>
</dbReference>
<dbReference type="Proteomes" id="UP001293593">
    <property type="component" value="Unassembled WGS sequence"/>
</dbReference>
<name>A0AAE1JCY1_9FABA</name>
<dbReference type="AlphaFoldDB" id="A0AAE1JCY1"/>
<comment type="caution">
    <text evidence="1">The sequence shown here is derived from an EMBL/GenBank/DDBJ whole genome shotgun (WGS) entry which is preliminary data.</text>
</comment>
<evidence type="ECO:0000313" key="2">
    <source>
        <dbReference type="Proteomes" id="UP001293593"/>
    </source>
</evidence>
<gene>
    <name evidence="1" type="ORF">QN277_026805</name>
</gene>
<accession>A0AAE1JCY1</accession>
<organism evidence="1 2">
    <name type="scientific">Acacia crassicarpa</name>
    <name type="common">northern wattle</name>
    <dbReference type="NCBI Taxonomy" id="499986"/>
    <lineage>
        <taxon>Eukaryota</taxon>
        <taxon>Viridiplantae</taxon>
        <taxon>Streptophyta</taxon>
        <taxon>Embryophyta</taxon>
        <taxon>Tracheophyta</taxon>
        <taxon>Spermatophyta</taxon>
        <taxon>Magnoliopsida</taxon>
        <taxon>eudicotyledons</taxon>
        <taxon>Gunneridae</taxon>
        <taxon>Pentapetalae</taxon>
        <taxon>rosids</taxon>
        <taxon>fabids</taxon>
        <taxon>Fabales</taxon>
        <taxon>Fabaceae</taxon>
        <taxon>Caesalpinioideae</taxon>
        <taxon>mimosoid clade</taxon>
        <taxon>Acacieae</taxon>
        <taxon>Acacia</taxon>
    </lineage>
</organism>
<reference evidence="1" key="1">
    <citation type="submission" date="2023-10" db="EMBL/GenBank/DDBJ databases">
        <title>Chromosome-level genome of the transformable northern wattle, Acacia crassicarpa.</title>
        <authorList>
            <person name="Massaro I."/>
            <person name="Sinha N.R."/>
            <person name="Poethig S."/>
            <person name="Leichty A.R."/>
        </authorList>
    </citation>
    <scope>NUCLEOTIDE SEQUENCE</scope>
    <source>
        <strain evidence="1">Acra3RX</strain>
        <tissue evidence="1">Leaf</tissue>
    </source>
</reference>
<keyword evidence="2" id="KW-1185">Reference proteome</keyword>
<sequence length="81" mass="9019">MAPPSNSEQQRLKNIGVEGFDLIDEFFGTKGRPSNGNKTGDPDPVFFISSTDGTPHFGGVSVVTYPQPKPPTRWRRFHFKP</sequence>
<proteinExistence type="predicted"/>